<dbReference type="SMART" id="SM00212">
    <property type="entry name" value="UBCc"/>
    <property type="match status" value="1"/>
</dbReference>
<dbReference type="AlphaFoldDB" id="A0A0G4HDX4"/>
<protein>
    <recommendedName>
        <fullName evidence="2">UBC core domain-containing protein</fullName>
    </recommendedName>
</protein>
<dbReference type="VEuPathDB" id="CryptoDB:Cvel_6424"/>
<feature type="compositionally biased region" description="Basic and acidic residues" evidence="1">
    <location>
        <begin position="217"/>
        <end position="228"/>
    </location>
</feature>
<dbReference type="InterPro" id="IPR050113">
    <property type="entry name" value="Ub_conjugating_enzyme"/>
</dbReference>
<feature type="compositionally biased region" description="Pro residues" evidence="1">
    <location>
        <begin position="183"/>
        <end position="192"/>
    </location>
</feature>
<proteinExistence type="predicted"/>
<dbReference type="InterPro" id="IPR000608">
    <property type="entry name" value="UBC"/>
</dbReference>
<dbReference type="PANTHER" id="PTHR24067">
    <property type="entry name" value="UBIQUITIN-CONJUGATING ENZYME E2"/>
    <property type="match status" value="1"/>
</dbReference>
<evidence type="ECO:0000256" key="1">
    <source>
        <dbReference type="SAM" id="MobiDB-lite"/>
    </source>
</evidence>
<dbReference type="EMBL" id="CDMZ01002364">
    <property type="protein sequence ID" value="CEM42041.1"/>
    <property type="molecule type" value="Genomic_DNA"/>
</dbReference>
<feature type="domain" description="UBC core" evidence="2">
    <location>
        <begin position="1"/>
        <end position="147"/>
    </location>
</feature>
<reference evidence="3" key="1">
    <citation type="submission" date="2014-11" db="EMBL/GenBank/DDBJ databases">
        <authorList>
            <person name="Otto D Thomas"/>
            <person name="Naeem Raeece"/>
        </authorList>
    </citation>
    <scope>NUCLEOTIDE SEQUENCE</scope>
</reference>
<dbReference type="Pfam" id="PF00179">
    <property type="entry name" value="UQ_con"/>
    <property type="match status" value="1"/>
</dbReference>
<dbReference type="SUPFAM" id="SSF54495">
    <property type="entry name" value="UBC-like"/>
    <property type="match status" value="1"/>
</dbReference>
<organism evidence="3">
    <name type="scientific">Chromera velia CCMP2878</name>
    <dbReference type="NCBI Taxonomy" id="1169474"/>
    <lineage>
        <taxon>Eukaryota</taxon>
        <taxon>Sar</taxon>
        <taxon>Alveolata</taxon>
        <taxon>Colpodellida</taxon>
        <taxon>Chromeraceae</taxon>
        <taxon>Chromera</taxon>
    </lineage>
</organism>
<dbReference type="CDD" id="cd23799">
    <property type="entry name" value="UBCc_UBE2J"/>
    <property type="match status" value="1"/>
</dbReference>
<dbReference type="Gene3D" id="3.10.110.10">
    <property type="entry name" value="Ubiquitin Conjugating Enzyme"/>
    <property type="match status" value="1"/>
</dbReference>
<name>A0A0G4HDX4_9ALVE</name>
<feature type="region of interest" description="Disordered" evidence="1">
    <location>
        <begin position="155"/>
        <end position="316"/>
    </location>
</feature>
<evidence type="ECO:0000313" key="3">
    <source>
        <dbReference type="EMBL" id="CEM42041.1"/>
    </source>
</evidence>
<dbReference type="FunFam" id="3.10.110.10:FF:000086">
    <property type="entry name" value="Ubiquitin-conjugating enzyme E2 J1"/>
    <property type="match status" value="1"/>
</dbReference>
<accession>A0A0G4HDX4</accession>
<feature type="compositionally biased region" description="Basic and acidic residues" evidence="1">
    <location>
        <begin position="255"/>
        <end position="306"/>
    </location>
</feature>
<dbReference type="PROSITE" id="PS50127">
    <property type="entry name" value="UBC_2"/>
    <property type="match status" value="1"/>
</dbReference>
<dbReference type="InterPro" id="IPR016135">
    <property type="entry name" value="UBQ-conjugating_enzyme/RWD"/>
</dbReference>
<evidence type="ECO:0000259" key="2">
    <source>
        <dbReference type="PROSITE" id="PS50127"/>
    </source>
</evidence>
<gene>
    <name evidence="3" type="ORF">Cvel_6424</name>
</gene>
<feature type="compositionally biased region" description="Low complexity" evidence="1">
    <location>
        <begin position="168"/>
        <end position="177"/>
    </location>
</feature>
<sequence length="368" mass="40425">MREHQEILKTKDKSWHAEPIDMNDPYEWHYTIQGPEDSEFEGGVYHGRIVLPQNYPYAPPGVMILTPNGRFETGKKICLSASDYHPELWQPAWGIRTILEALRAFFPTPADGALRSLEYPPEVRQKLAKESSQWMCEVCGRTNGAINAEFCKAREKKTKADEPGSSKGGTTTTETTGALQVPPTVPPAPASPTAPKDEIVKPAGVTPMVAQSPSPAARDKAEQEEGTRRRWVAPEPQLSVPSLAVSGAKETGWGGEKKVQAETKAEKKEEVKGSEKEGKNTTKTEDAQKKEKEKEEKEAERLEEIRKRRAPPPSVQPGSLADILLVLIKRPPQSPLEFLGLAIDVAIVFCAGAVALLLCDLAVHPPFL</sequence>